<sequence>MRKRNRLVNDFYRYSKCCVGINTIGAPMRNVTHDIRVDIVYPKFIICPWMQSTVEP</sequence>
<reference evidence="2" key="1">
    <citation type="journal article" date="2020" name="Nature">
        <title>Giant virus diversity and host interactions through global metagenomics.</title>
        <authorList>
            <person name="Schulz F."/>
            <person name="Roux S."/>
            <person name="Paez-Espino D."/>
            <person name="Jungbluth S."/>
            <person name="Walsh D.A."/>
            <person name="Denef V.J."/>
            <person name="McMahon K.D."/>
            <person name="Konstantinidis K.T."/>
            <person name="Eloe-Fadrosh E.A."/>
            <person name="Kyrpides N.C."/>
            <person name="Woyke T."/>
        </authorList>
    </citation>
    <scope>NUCLEOTIDE SEQUENCE</scope>
    <source>
        <strain evidence="2">GVMAG-M-3300020192-26</strain>
    </source>
</reference>
<evidence type="ECO:0000259" key="1">
    <source>
        <dbReference type="Pfam" id="PF23983"/>
    </source>
</evidence>
<feature type="domain" description="Minor capsid protein P11 C-terminal conserved region" evidence="1">
    <location>
        <begin position="16"/>
        <end position="56"/>
    </location>
</feature>
<dbReference type="AlphaFoldDB" id="A0A6C0CBZ3"/>
<accession>A0A6C0CBZ3</accession>
<protein>
    <recommendedName>
        <fullName evidence="1">Minor capsid protein P11 C-terminal conserved region domain-containing protein</fullName>
    </recommendedName>
</protein>
<organism evidence="2">
    <name type="scientific">viral metagenome</name>
    <dbReference type="NCBI Taxonomy" id="1070528"/>
    <lineage>
        <taxon>unclassified sequences</taxon>
        <taxon>metagenomes</taxon>
        <taxon>organismal metagenomes</taxon>
    </lineage>
</organism>
<evidence type="ECO:0000313" key="2">
    <source>
        <dbReference type="EMBL" id="QHT01034.1"/>
    </source>
</evidence>
<dbReference type="Pfam" id="PF23983">
    <property type="entry name" value="P11_C"/>
    <property type="match status" value="1"/>
</dbReference>
<dbReference type="InterPro" id="IPR055730">
    <property type="entry name" value="P11_C"/>
</dbReference>
<name>A0A6C0CBZ3_9ZZZZ</name>
<proteinExistence type="predicted"/>
<dbReference type="EMBL" id="MN739362">
    <property type="protein sequence ID" value="QHT01034.1"/>
    <property type="molecule type" value="Genomic_DNA"/>
</dbReference>